<comment type="caution">
    <text evidence="7">The sequence shown here is derived from an EMBL/GenBank/DDBJ whole genome shotgun (WGS) entry which is preliminary data.</text>
</comment>
<keyword evidence="2 5" id="KW-0812">Transmembrane</keyword>
<proteinExistence type="inferred from homology"/>
<protein>
    <recommendedName>
        <fullName evidence="5">NADH-quinone oxidoreductase subunit H</fullName>
        <ecNumber evidence="5">7.1.1.-</ecNumber>
    </recommendedName>
    <alternativeName>
        <fullName evidence="5">NADH dehydrogenase I subunit H</fullName>
    </alternativeName>
    <alternativeName>
        <fullName evidence="5">NDH-1 subunit H</fullName>
    </alternativeName>
</protein>
<dbReference type="InterPro" id="IPR001694">
    <property type="entry name" value="NADH_UbQ_OxRdtase_su1/FPO"/>
</dbReference>
<evidence type="ECO:0000313" key="7">
    <source>
        <dbReference type="EMBL" id="MBY6276914.1"/>
    </source>
</evidence>
<dbReference type="RefSeq" id="WP_273380023.1">
    <property type="nucleotide sequence ID" value="NZ_PIUK01000119.1"/>
</dbReference>
<feature type="transmembrane region" description="Helical" evidence="5">
    <location>
        <begin position="189"/>
        <end position="209"/>
    </location>
</feature>
<gene>
    <name evidence="5" type="primary">nuoH</name>
    <name evidence="7" type="ORF">CWE10_12010</name>
</gene>
<dbReference type="GO" id="GO:0005886">
    <property type="term" value="C:plasma membrane"/>
    <property type="evidence" value="ECO:0007669"/>
    <property type="project" value="UniProtKB-SubCell"/>
</dbReference>
<evidence type="ECO:0000313" key="8">
    <source>
        <dbReference type="Proteomes" id="UP000732377"/>
    </source>
</evidence>
<dbReference type="EC" id="7.1.1.-" evidence="5"/>
<dbReference type="GO" id="GO:0009060">
    <property type="term" value="P:aerobic respiration"/>
    <property type="evidence" value="ECO:0007669"/>
    <property type="project" value="TreeGrafter"/>
</dbReference>
<evidence type="ECO:0000256" key="3">
    <source>
        <dbReference type="ARBA" id="ARBA00022989"/>
    </source>
</evidence>
<keyword evidence="5" id="KW-0874">Quinone</keyword>
<keyword evidence="5 6" id="KW-0520">NAD</keyword>
<dbReference type="PANTHER" id="PTHR11432:SF3">
    <property type="entry name" value="NADH-UBIQUINONE OXIDOREDUCTASE CHAIN 1"/>
    <property type="match status" value="1"/>
</dbReference>
<evidence type="ECO:0000256" key="5">
    <source>
        <dbReference type="HAMAP-Rule" id="MF_01350"/>
    </source>
</evidence>
<evidence type="ECO:0000256" key="6">
    <source>
        <dbReference type="RuleBase" id="RU000471"/>
    </source>
</evidence>
<feature type="transmembrane region" description="Helical" evidence="5">
    <location>
        <begin position="234"/>
        <end position="257"/>
    </location>
</feature>
<keyword evidence="3 5" id="KW-1133">Transmembrane helix</keyword>
<dbReference type="PANTHER" id="PTHR11432">
    <property type="entry name" value="NADH DEHYDROGENASE SUBUNIT 1"/>
    <property type="match status" value="1"/>
</dbReference>
<sequence>MNMWMTVLVLVVKAVVLALCVTLAVAVFLLFMRKFLAYFAYRVGPVKVGPWGVLQPIADVIKMLLKEDIMPEQADPLIYRLAPVIAFFCALGVWVVIPWAPRGSWWSSMADPNAGVLVILAIAAMSVYGTALGGWASQNKYGLLGSMRATAQMISYELAMAMSLLGVILMTGSVSMYDIVDAQRNMINLFPQFLGFLVFYIASLAEAGWTPFDLPESETELVAGYHTDYGGMRFGLFFLTELTHAVNSAVLSTTFFLGGYNPWFGLTMIPGFVWFLLKVILMVFVLYWIKCTFPRFRYDRLMVFGWKVLLPVAALNLVGTAIYVALWA</sequence>
<evidence type="ECO:0000256" key="2">
    <source>
        <dbReference type="ARBA" id="ARBA00022692"/>
    </source>
</evidence>
<dbReference type="PROSITE" id="PS00668">
    <property type="entry name" value="COMPLEX1_ND1_2"/>
    <property type="match status" value="1"/>
</dbReference>
<comment type="catalytic activity">
    <reaction evidence="5">
        <text>a quinone + NADH + 5 H(+)(in) = a quinol + NAD(+) + 4 H(+)(out)</text>
        <dbReference type="Rhea" id="RHEA:57888"/>
        <dbReference type="ChEBI" id="CHEBI:15378"/>
        <dbReference type="ChEBI" id="CHEBI:24646"/>
        <dbReference type="ChEBI" id="CHEBI:57540"/>
        <dbReference type="ChEBI" id="CHEBI:57945"/>
        <dbReference type="ChEBI" id="CHEBI:132124"/>
    </reaction>
</comment>
<dbReference type="NCBIfam" id="NF004741">
    <property type="entry name" value="PRK06076.1-2"/>
    <property type="match status" value="1"/>
</dbReference>
<keyword evidence="5" id="KW-1003">Cell membrane</keyword>
<feature type="transmembrane region" description="Helical" evidence="5">
    <location>
        <begin position="263"/>
        <end position="289"/>
    </location>
</feature>
<comment type="caution">
    <text evidence="5">Lacks conserved residue(s) required for the propagation of feature annotation.</text>
</comment>
<comment type="similarity">
    <text evidence="5 6">Belongs to the complex I subunit 1 family.</text>
</comment>
<feature type="transmembrane region" description="Helical" evidence="5">
    <location>
        <begin position="158"/>
        <end position="177"/>
    </location>
</feature>
<dbReference type="GO" id="GO:0016655">
    <property type="term" value="F:oxidoreductase activity, acting on NAD(P)H, quinone or similar compound as acceptor"/>
    <property type="evidence" value="ECO:0007669"/>
    <property type="project" value="UniProtKB-UniRule"/>
</dbReference>
<keyword evidence="5" id="KW-1278">Translocase</keyword>
<dbReference type="GO" id="GO:0003954">
    <property type="term" value="F:NADH dehydrogenase activity"/>
    <property type="evidence" value="ECO:0007669"/>
    <property type="project" value="TreeGrafter"/>
</dbReference>
<keyword evidence="4 5" id="KW-0472">Membrane</keyword>
<comment type="subcellular location">
    <subcellularLocation>
        <location evidence="5 6">Cell membrane</location>
        <topology evidence="5 6">Multi-pass membrane protein</topology>
    </subcellularLocation>
    <subcellularLocation>
        <location evidence="1">Membrane</location>
        <topology evidence="1">Multi-pass membrane protein</topology>
    </subcellularLocation>
</comment>
<reference evidence="7" key="1">
    <citation type="submission" date="2017-11" db="EMBL/GenBank/DDBJ databases">
        <title>Three new genomes from thermophilic consortium.</title>
        <authorList>
            <person name="Quaggio R."/>
            <person name="Amgarten D."/>
            <person name="Setubal J.C."/>
        </authorList>
    </citation>
    <scope>NUCLEOTIDE SEQUENCE</scope>
    <source>
        <strain evidence="7">ZCTH01-B2</strain>
    </source>
</reference>
<dbReference type="Proteomes" id="UP000732377">
    <property type="component" value="Unassembled WGS sequence"/>
</dbReference>
<keyword evidence="5" id="KW-0830">Ubiquinone</keyword>
<feature type="transmembrane region" description="Helical" evidence="5">
    <location>
        <begin position="117"/>
        <end position="137"/>
    </location>
</feature>
<dbReference type="Pfam" id="PF00146">
    <property type="entry name" value="NADHdh"/>
    <property type="match status" value="1"/>
</dbReference>
<name>A0A953IA86_SYMTR</name>
<dbReference type="InterPro" id="IPR018086">
    <property type="entry name" value="NADH_UbQ_OxRdtase_su1_CS"/>
</dbReference>
<evidence type="ECO:0000256" key="1">
    <source>
        <dbReference type="ARBA" id="ARBA00004141"/>
    </source>
</evidence>
<dbReference type="EMBL" id="PIUK01000119">
    <property type="protein sequence ID" value="MBY6276914.1"/>
    <property type="molecule type" value="Genomic_DNA"/>
</dbReference>
<accession>A0A953IA86</accession>
<dbReference type="GO" id="GO:0048038">
    <property type="term" value="F:quinone binding"/>
    <property type="evidence" value="ECO:0007669"/>
    <property type="project" value="UniProtKB-KW"/>
</dbReference>
<dbReference type="AlphaFoldDB" id="A0A953IA86"/>
<evidence type="ECO:0000256" key="4">
    <source>
        <dbReference type="ARBA" id="ARBA00023136"/>
    </source>
</evidence>
<dbReference type="HAMAP" id="MF_01350">
    <property type="entry name" value="NDH1_NuoH"/>
    <property type="match status" value="1"/>
</dbReference>
<feature type="transmembrane region" description="Helical" evidence="5">
    <location>
        <begin position="301"/>
        <end position="326"/>
    </location>
</feature>
<comment type="subunit">
    <text evidence="5">NDH-1 is composed of 14 different subunits. Subunits NuoA, H, J, K, L, M, N constitute the membrane sector of the complex.</text>
</comment>
<comment type="function">
    <text evidence="5">NDH-1 shuttles electrons from NADH, via FMN and iron-sulfur (Fe-S) centers, to quinones in the respiratory chain. The immediate electron acceptor for the enzyme in this species is believed to be ubiquinone. Couples the redox reaction to proton translocation (for every two electrons transferred, four hydrogen ions are translocated across the cytoplasmic membrane), and thus conserves the redox energy in a proton gradient. This subunit may bind ubiquinone.</text>
</comment>
<feature type="transmembrane region" description="Helical" evidence="5">
    <location>
        <begin position="77"/>
        <end position="97"/>
    </location>
</feature>
<organism evidence="7 8">
    <name type="scientific">Symbiobacterium thermophilum</name>
    <dbReference type="NCBI Taxonomy" id="2734"/>
    <lineage>
        <taxon>Bacteria</taxon>
        <taxon>Bacillati</taxon>
        <taxon>Bacillota</taxon>
        <taxon>Clostridia</taxon>
        <taxon>Eubacteriales</taxon>
        <taxon>Symbiobacteriaceae</taxon>
        <taxon>Symbiobacterium</taxon>
    </lineage>
</organism>